<reference evidence="2" key="1">
    <citation type="submission" date="2022-01" db="EMBL/GenBank/DDBJ databases">
        <authorList>
            <person name="King R."/>
        </authorList>
    </citation>
    <scope>NUCLEOTIDE SEQUENCE</scope>
</reference>
<keyword evidence="3" id="KW-1185">Reference proteome</keyword>
<dbReference type="InterPro" id="IPR037361">
    <property type="entry name" value="COMMD10"/>
</dbReference>
<evidence type="ECO:0000313" key="2">
    <source>
        <dbReference type="EMBL" id="CAH1112050.1"/>
    </source>
</evidence>
<dbReference type="PANTHER" id="PTHR12333">
    <property type="entry name" value="COMM DOMAIN CONTAINING PROTEIN 10"/>
    <property type="match status" value="1"/>
</dbReference>
<dbReference type="PANTHER" id="PTHR12333:SF0">
    <property type="entry name" value="COMM DOMAIN-CONTAINING PROTEIN 10"/>
    <property type="match status" value="1"/>
</dbReference>
<dbReference type="InterPro" id="IPR017920">
    <property type="entry name" value="COMM"/>
</dbReference>
<dbReference type="AlphaFoldDB" id="A0A9P0D184"/>
<dbReference type="Pfam" id="PF07258">
    <property type="entry name" value="COMM_domain"/>
    <property type="match status" value="1"/>
</dbReference>
<feature type="domain" description="COMM" evidence="1">
    <location>
        <begin position="124"/>
        <end position="194"/>
    </location>
</feature>
<gene>
    <name evidence="2" type="ORF">PSYICH_LOCUS12615</name>
</gene>
<sequence length="198" mass="22855">MNLKWISVNERLKQGIQLINALSTKTFNLLLSDVINIKEGETFTEDEFGKLKESLKLNDDSLQLLIQSISHIFKQSNKVIIKPTILYKQLCENIGLDAAKCEEFVKLWCNQTNQDFGDYSDRLKLEHLTWELNILASDQINPKQSVPTARIQLELAKSANSSEKEKVVLEFDQSELLQLYSHLEKIQLKFDNINTMCH</sequence>
<evidence type="ECO:0000259" key="1">
    <source>
        <dbReference type="PROSITE" id="PS51269"/>
    </source>
</evidence>
<dbReference type="Proteomes" id="UP001153636">
    <property type="component" value="Chromosome 6"/>
</dbReference>
<dbReference type="Pfam" id="PF21672">
    <property type="entry name" value="COMM_HN"/>
    <property type="match status" value="1"/>
</dbReference>
<proteinExistence type="predicted"/>
<protein>
    <recommendedName>
        <fullName evidence="1">COMM domain-containing protein</fullName>
    </recommendedName>
</protein>
<accession>A0A9P0D184</accession>
<dbReference type="PROSITE" id="PS51269">
    <property type="entry name" value="COMM"/>
    <property type="match status" value="1"/>
</dbReference>
<evidence type="ECO:0000313" key="3">
    <source>
        <dbReference type="Proteomes" id="UP001153636"/>
    </source>
</evidence>
<name>A0A9P0D184_9CUCU</name>
<dbReference type="EMBL" id="OV651818">
    <property type="protein sequence ID" value="CAH1112050.1"/>
    <property type="molecule type" value="Genomic_DNA"/>
</dbReference>
<organism evidence="2 3">
    <name type="scientific">Psylliodes chrysocephalus</name>
    <dbReference type="NCBI Taxonomy" id="3402493"/>
    <lineage>
        <taxon>Eukaryota</taxon>
        <taxon>Metazoa</taxon>
        <taxon>Ecdysozoa</taxon>
        <taxon>Arthropoda</taxon>
        <taxon>Hexapoda</taxon>
        <taxon>Insecta</taxon>
        <taxon>Pterygota</taxon>
        <taxon>Neoptera</taxon>
        <taxon>Endopterygota</taxon>
        <taxon>Coleoptera</taxon>
        <taxon>Polyphaga</taxon>
        <taxon>Cucujiformia</taxon>
        <taxon>Chrysomeloidea</taxon>
        <taxon>Chrysomelidae</taxon>
        <taxon>Galerucinae</taxon>
        <taxon>Alticini</taxon>
        <taxon>Psylliodes</taxon>
    </lineage>
</organism>
<dbReference type="OrthoDB" id="77522at2759"/>